<keyword evidence="5" id="KW-1185">Reference proteome</keyword>
<dbReference type="Pfam" id="PF21984">
    <property type="entry name" value="DnaD_N"/>
    <property type="match status" value="1"/>
</dbReference>
<dbReference type="InterPro" id="IPR006343">
    <property type="entry name" value="DnaB/C_C"/>
</dbReference>
<dbReference type="Gene3D" id="1.10.10.10">
    <property type="entry name" value="Winged helix-like DNA-binding domain superfamily/Winged helix DNA-binding domain"/>
    <property type="match status" value="1"/>
</dbReference>
<evidence type="ECO:0000256" key="1">
    <source>
        <dbReference type="ARBA" id="ARBA00093462"/>
    </source>
</evidence>
<dbReference type="Proteomes" id="UP000438120">
    <property type="component" value="Unassembled WGS sequence"/>
</dbReference>
<accession>A0A6A8MEF5</accession>
<dbReference type="EMBL" id="VUMX01000013">
    <property type="protein sequence ID" value="MST87163.1"/>
    <property type="molecule type" value="Genomic_DNA"/>
</dbReference>
<dbReference type="PANTHER" id="PTHR37293:SF6">
    <property type="entry name" value="DNA REPLICATION PROTEIN DNAD"/>
    <property type="match status" value="1"/>
</dbReference>
<dbReference type="InterPro" id="IPR053162">
    <property type="entry name" value="DnaD"/>
</dbReference>
<reference evidence="4 5" key="1">
    <citation type="submission" date="2019-08" db="EMBL/GenBank/DDBJ databases">
        <title>In-depth cultivation of the pig gut microbiome towards novel bacterial diversity and tailored functional studies.</title>
        <authorList>
            <person name="Wylensek D."/>
            <person name="Hitch T.C.A."/>
            <person name="Clavel T."/>
        </authorList>
    </citation>
    <scope>NUCLEOTIDE SEQUENCE [LARGE SCALE GENOMIC DNA]</scope>
    <source>
        <strain evidence="4 5">Bifido-178-WT-2B</strain>
    </source>
</reference>
<dbReference type="NCBIfam" id="TIGR01446">
    <property type="entry name" value="DnaD_dom"/>
    <property type="match status" value="1"/>
</dbReference>
<gene>
    <name evidence="4" type="ORF">FYJ62_05810</name>
</gene>
<feature type="domain" description="DnaD N-terminal" evidence="3">
    <location>
        <begin position="19"/>
        <end position="111"/>
    </location>
</feature>
<dbReference type="InterPro" id="IPR053843">
    <property type="entry name" value="DnaD_N"/>
</dbReference>
<evidence type="ECO:0000259" key="2">
    <source>
        <dbReference type="Pfam" id="PF07261"/>
    </source>
</evidence>
<dbReference type="SUPFAM" id="SSF158499">
    <property type="entry name" value="DnaD domain-like"/>
    <property type="match status" value="1"/>
</dbReference>
<organism evidence="4 5">
    <name type="scientific">Lactobacillus porci</name>
    <dbReference type="NCBI Taxonomy" id="2012477"/>
    <lineage>
        <taxon>Bacteria</taxon>
        <taxon>Bacillati</taxon>
        <taxon>Bacillota</taxon>
        <taxon>Bacilli</taxon>
        <taxon>Lactobacillales</taxon>
        <taxon>Lactobacillaceae</taxon>
        <taxon>Lactobacillus</taxon>
    </lineage>
</organism>
<dbReference type="Gene3D" id="1.10.10.630">
    <property type="entry name" value="DnaD domain-like"/>
    <property type="match status" value="1"/>
</dbReference>
<dbReference type="RefSeq" id="WP_154548685.1">
    <property type="nucleotide sequence ID" value="NZ_VUMX01000013.1"/>
</dbReference>
<dbReference type="Pfam" id="PF07261">
    <property type="entry name" value="DnaB_2"/>
    <property type="match status" value="1"/>
</dbReference>
<sequence>MTDINFYRRLGMTSLGNGLIAYYAQLGLSEAELVLVIQLEAFFQRNNCFPSNEKIAANTNFSSSDVAVLVQSLIDKGDLEIKQLTDDEGRISSCYSLDPLYSKLDQYLDEHVQIKNDQGKTIENRASDLDNDPLNRLCREFEIEFGRYLTPIEREEISDWLTIDHYEPEIIKLALREAVLSRALSFKYVDRVLLNWQRMNLKTPAEVQNFLERNR</sequence>
<evidence type="ECO:0000313" key="4">
    <source>
        <dbReference type="EMBL" id="MST87163.1"/>
    </source>
</evidence>
<dbReference type="OrthoDB" id="9770238at2"/>
<feature type="domain" description="DnaB/C C-terminal" evidence="2">
    <location>
        <begin position="139"/>
        <end position="209"/>
    </location>
</feature>
<evidence type="ECO:0000259" key="3">
    <source>
        <dbReference type="Pfam" id="PF21984"/>
    </source>
</evidence>
<dbReference type="InterPro" id="IPR034829">
    <property type="entry name" value="DnaD-like_sf"/>
</dbReference>
<dbReference type="InterPro" id="IPR036388">
    <property type="entry name" value="WH-like_DNA-bd_sf"/>
</dbReference>
<evidence type="ECO:0000313" key="5">
    <source>
        <dbReference type="Proteomes" id="UP000438120"/>
    </source>
</evidence>
<comment type="caution">
    <text evidence="4">The sequence shown here is derived from an EMBL/GenBank/DDBJ whole genome shotgun (WGS) entry which is preliminary data.</text>
</comment>
<protein>
    <submittedName>
        <fullName evidence="4">DnaD domain protein</fullName>
    </submittedName>
</protein>
<comment type="similarity">
    <text evidence="1">Belongs to the DnaB/DnaD family.</text>
</comment>
<dbReference type="AlphaFoldDB" id="A0A6A8MEF5"/>
<name>A0A6A8MEF5_9LACO</name>
<dbReference type="PANTHER" id="PTHR37293">
    <property type="entry name" value="PHAGE REPLICATION PROTEIN-RELATED"/>
    <property type="match status" value="1"/>
</dbReference>
<proteinExistence type="inferred from homology"/>